<feature type="compositionally biased region" description="Basic and acidic residues" evidence="1">
    <location>
        <begin position="219"/>
        <end position="264"/>
    </location>
</feature>
<comment type="caution">
    <text evidence="2">The sequence shown here is derived from an EMBL/GenBank/DDBJ whole genome shotgun (WGS) entry which is preliminary data.</text>
</comment>
<evidence type="ECO:0000313" key="3">
    <source>
        <dbReference type="Proteomes" id="UP001151760"/>
    </source>
</evidence>
<keyword evidence="3" id="KW-1185">Reference proteome</keyword>
<proteinExistence type="predicted"/>
<gene>
    <name evidence="2" type="ORF">Tco_1081799</name>
</gene>
<reference evidence="2" key="2">
    <citation type="submission" date="2022-01" db="EMBL/GenBank/DDBJ databases">
        <authorList>
            <person name="Yamashiro T."/>
            <person name="Shiraishi A."/>
            <person name="Satake H."/>
            <person name="Nakayama K."/>
        </authorList>
    </citation>
    <scope>NUCLEOTIDE SEQUENCE</scope>
</reference>
<dbReference type="EMBL" id="BQNB010020158">
    <property type="protein sequence ID" value="GJT92954.1"/>
    <property type="molecule type" value="Genomic_DNA"/>
</dbReference>
<sequence>MPLTPDLSFIGLDEFVNKPVVKNRKSDEEVSKVVRKSDDSPIIEDWVSDNEEENVSQPKNEKKIVKPSIAKIYGKKFNTGRPKAVVNAVKGNNVNYVKASACWVWKPKTKVLDHVSKHNSASTILITFDYINAQGNMFLSLQTINEIDGGYVALGKPKGGKTQVKCTIKTATKDETSGILKSFITGIENLVDHKVKSATVGLRVLCGADVKGLWYKQDDNAGQARKDPKSSHDDGSKPSSDDGKKVDEDPRKDSESNDQEKEDNVNSTNNVNTASTNEVNTVDGKTSIELPDDPNMPALEDYSIFDFTKRNGYEVEDD</sequence>
<dbReference type="Proteomes" id="UP001151760">
    <property type="component" value="Unassembled WGS sequence"/>
</dbReference>
<reference evidence="2" key="1">
    <citation type="journal article" date="2022" name="Int. J. Mol. Sci.">
        <title>Draft Genome of Tanacetum Coccineum: Genomic Comparison of Closely Related Tanacetum-Family Plants.</title>
        <authorList>
            <person name="Yamashiro T."/>
            <person name="Shiraishi A."/>
            <person name="Nakayama K."/>
            <person name="Satake H."/>
        </authorList>
    </citation>
    <scope>NUCLEOTIDE SEQUENCE</scope>
</reference>
<evidence type="ECO:0000256" key="1">
    <source>
        <dbReference type="SAM" id="MobiDB-lite"/>
    </source>
</evidence>
<accession>A0ABQ5HZU8</accession>
<name>A0ABQ5HZU8_9ASTR</name>
<feature type="compositionally biased region" description="Low complexity" evidence="1">
    <location>
        <begin position="265"/>
        <end position="282"/>
    </location>
</feature>
<feature type="region of interest" description="Disordered" evidence="1">
    <location>
        <begin position="219"/>
        <end position="299"/>
    </location>
</feature>
<organism evidence="2 3">
    <name type="scientific">Tanacetum coccineum</name>
    <dbReference type="NCBI Taxonomy" id="301880"/>
    <lineage>
        <taxon>Eukaryota</taxon>
        <taxon>Viridiplantae</taxon>
        <taxon>Streptophyta</taxon>
        <taxon>Embryophyta</taxon>
        <taxon>Tracheophyta</taxon>
        <taxon>Spermatophyta</taxon>
        <taxon>Magnoliopsida</taxon>
        <taxon>eudicotyledons</taxon>
        <taxon>Gunneridae</taxon>
        <taxon>Pentapetalae</taxon>
        <taxon>asterids</taxon>
        <taxon>campanulids</taxon>
        <taxon>Asterales</taxon>
        <taxon>Asteraceae</taxon>
        <taxon>Asteroideae</taxon>
        <taxon>Anthemideae</taxon>
        <taxon>Anthemidinae</taxon>
        <taxon>Tanacetum</taxon>
    </lineage>
</organism>
<evidence type="ECO:0000313" key="2">
    <source>
        <dbReference type="EMBL" id="GJT92954.1"/>
    </source>
</evidence>
<protein>
    <submittedName>
        <fullName evidence="2">Uncharacterized protein</fullName>
    </submittedName>
</protein>